<name>A0AAN6RDI0_9PLEO</name>
<feature type="domain" description="Large ribosomal subunit protein mL59" evidence="2">
    <location>
        <begin position="15"/>
        <end position="180"/>
    </location>
</feature>
<dbReference type="GO" id="GO:0005762">
    <property type="term" value="C:mitochondrial large ribosomal subunit"/>
    <property type="evidence" value="ECO:0007669"/>
    <property type="project" value="InterPro"/>
</dbReference>
<sequence>MSVQRHLRLAESLPQRLITFFEKYPPPSVYALSAPTAETSTTTPSESNAAPNVAEPAKSEFHLPRNVPPEAQANLPYPNPFLPRKNHTTGRWYGPVFGLRQQADLVKLAQKHDVVDLLPWSIKKPGVKEQRRIDKGLQVKGTGEGQKVKGKLWERTLKGRLEIRRKAMLEMPALIQEWKQKGHGRGWKKYPSGKAK</sequence>
<gene>
    <name evidence="3" type="ORF">GRF29_1536g282536</name>
</gene>
<feature type="compositionally biased region" description="Low complexity" evidence="1">
    <location>
        <begin position="33"/>
        <end position="51"/>
    </location>
</feature>
<dbReference type="Pfam" id="PF18126">
    <property type="entry name" value="Mitoc_mL59"/>
    <property type="match status" value="1"/>
</dbReference>
<comment type="caution">
    <text evidence="3">The sequence shown here is derived from an EMBL/GenBank/DDBJ whole genome shotgun (WGS) entry which is preliminary data.</text>
</comment>
<dbReference type="InterPro" id="IPR040922">
    <property type="entry name" value="Ribosomal_mL59_dom"/>
</dbReference>
<accession>A0AAN6RDI0</accession>
<evidence type="ECO:0000313" key="3">
    <source>
        <dbReference type="EMBL" id="KAK3196995.1"/>
    </source>
</evidence>
<protein>
    <recommendedName>
        <fullName evidence="2">Large ribosomal subunit protein mL59 domain-containing protein</fullName>
    </recommendedName>
</protein>
<dbReference type="GO" id="GO:0003735">
    <property type="term" value="F:structural constituent of ribosome"/>
    <property type="evidence" value="ECO:0007669"/>
    <property type="project" value="InterPro"/>
</dbReference>
<evidence type="ECO:0000256" key="1">
    <source>
        <dbReference type="SAM" id="MobiDB-lite"/>
    </source>
</evidence>
<dbReference type="AlphaFoldDB" id="A0AAN6RDI0"/>
<dbReference type="EMBL" id="WVTA01000021">
    <property type="protein sequence ID" value="KAK3196995.1"/>
    <property type="molecule type" value="Genomic_DNA"/>
</dbReference>
<proteinExistence type="predicted"/>
<reference evidence="3 4" key="1">
    <citation type="submission" date="2021-02" db="EMBL/GenBank/DDBJ databases">
        <title>Genome assembly of Pseudopithomyces chartarum.</title>
        <authorList>
            <person name="Jauregui R."/>
            <person name="Singh J."/>
            <person name="Voisey C."/>
        </authorList>
    </citation>
    <scope>NUCLEOTIDE SEQUENCE [LARGE SCALE GENOMIC DNA]</scope>
    <source>
        <strain evidence="3 4">AGR01</strain>
    </source>
</reference>
<evidence type="ECO:0000313" key="4">
    <source>
        <dbReference type="Proteomes" id="UP001280581"/>
    </source>
</evidence>
<dbReference type="PANTHER" id="PTHR28041">
    <property type="entry name" value="54S RIBOSOMAL PROTEIN L25, MITOCHONDRIAL"/>
    <property type="match status" value="1"/>
</dbReference>
<organism evidence="3 4">
    <name type="scientific">Pseudopithomyces chartarum</name>
    <dbReference type="NCBI Taxonomy" id="1892770"/>
    <lineage>
        <taxon>Eukaryota</taxon>
        <taxon>Fungi</taxon>
        <taxon>Dikarya</taxon>
        <taxon>Ascomycota</taxon>
        <taxon>Pezizomycotina</taxon>
        <taxon>Dothideomycetes</taxon>
        <taxon>Pleosporomycetidae</taxon>
        <taxon>Pleosporales</taxon>
        <taxon>Massarineae</taxon>
        <taxon>Didymosphaeriaceae</taxon>
        <taxon>Pseudopithomyces</taxon>
    </lineage>
</organism>
<dbReference type="PANTHER" id="PTHR28041:SF1">
    <property type="entry name" value="LARGE RIBOSOMAL SUBUNIT PROTEIN ML59"/>
    <property type="match status" value="1"/>
</dbReference>
<dbReference type="InterPro" id="IPR037507">
    <property type="entry name" value="Ribosomal_mL59"/>
</dbReference>
<dbReference type="Proteomes" id="UP001280581">
    <property type="component" value="Unassembled WGS sequence"/>
</dbReference>
<feature type="region of interest" description="Disordered" evidence="1">
    <location>
        <begin position="32"/>
        <end position="52"/>
    </location>
</feature>
<evidence type="ECO:0000259" key="2">
    <source>
        <dbReference type="Pfam" id="PF18126"/>
    </source>
</evidence>
<keyword evidence="4" id="KW-1185">Reference proteome</keyword>